<dbReference type="GO" id="GO:0046872">
    <property type="term" value="F:metal ion binding"/>
    <property type="evidence" value="ECO:0007669"/>
    <property type="project" value="UniProtKB-KW"/>
</dbReference>
<gene>
    <name evidence="8" type="ORF">C7H08_01905</name>
</gene>
<evidence type="ECO:0000256" key="3">
    <source>
        <dbReference type="ARBA" id="ARBA00022723"/>
    </source>
</evidence>
<dbReference type="CDD" id="cd00207">
    <property type="entry name" value="fer2"/>
    <property type="match status" value="1"/>
</dbReference>
<dbReference type="EMBL" id="PXNN01000003">
    <property type="protein sequence ID" value="PSF10275.1"/>
    <property type="molecule type" value="Genomic_DNA"/>
</dbReference>
<keyword evidence="9" id="KW-1185">Reference proteome</keyword>
<reference evidence="8 9" key="1">
    <citation type="submission" date="2018-03" db="EMBL/GenBank/DDBJ databases">
        <title>Marinobacter brunus sp. nov., a marine bacterium of Gamma-proteobacteria isolated from the surface seawater of the South China Sea.</title>
        <authorList>
            <person name="Cheng H."/>
            <person name="Wu Y.-H."/>
            <person name="Xamxidin M."/>
            <person name="Xu X.-W."/>
        </authorList>
    </citation>
    <scope>NUCLEOTIDE SEQUENCE [LARGE SCALE GENOMIC DNA]</scope>
    <source>
        <strain evidence="8 9">JCM 30472</strain>
    </source>
</reference>
<dbReference type="Gene3D" id="3.10.20.30">
    <property type="match status" value="1"/>
</dbReference>
<dbReference type="GO" id="GO:0140647">
    <property type="term" value="P:P450-containing electron transport chain"/>
    <property type="evidence" value="ECO:0007669"/>
    <property type="project" value="InterPro"/>
</dbReference>
<evidence type="ECO:0000256" key="6">
    <source>
        <dbReference type="ARBA" id="ARBA00034078"/>
    </source>
</evidence>
<accession>A0A2T1KJM4</accession>
<dbReference type="PANTHER" id="PTHR23426:SF65">
    <property type="entry name" value="FERREDOXIN-2, MITOCHONDRIAL"/>
    <property type="match status" value="1"/>
</dbReference>
<evidence type="ECO:0000256" key="4">
    <source>
        <dbReference type="ARBA" id="ARBA00023004"/>
    </source>
</evidence>
<evidence type="ECO:0000256" key="1">
    <source>
        <dbReference type="ARBA" id="ARBA00010914"/>
    </source>
</evidence>
<evidence type="ECO:0000313" key="8">
    <source>
        <dbReference type="EMBL" id="PSF10275.1"/>
    </source>
</evidence>
<dbReference type="InterPro" id="IPR036010">
    <property type="entry name" value="2Fe-2S_ferredoxin-like_sf"/>
</dbReference>
<dbReference type="SUPFAM" id="SSF54292">
    <property type="entry name" value="2Fe-2S ferredoxin-like"/>
    <property type="match status" value="1"/>
</dbReference>
<dbReference type="InterPro" id="IPR012675">
    <property type="entry name" value="Beta-grasp_dom_sf"/>
</dbReference>
<comment type="cofactor">
    <cofactor evidence="6">
        <name>[2Fe-2S] cluster</name>
        <dbReference type="ChEBI" id="CHEBI:190135"/>
    </cofactor>
</comment>
<dbReference type="Proteomes" id="UP000238385">
    <property type="component" value="Unassembled WGS sequence"/>
</dbReference>
<evidence type="ECO:0000256" key="2">
    <source>
        <dbReference type="ARBA" id="ARBA00022714"/>
    </source>
</evidence>
<dbReference type="GO" id="GO:0051537">
    <property type="term" value="F:2 iron, 2 sulfur cluster binding"/>
    <property type="evidence" value="ECO:0007669"/>
    <property type="project" value="UniProtKB-KW"/>
</dbReference>
<dbReference type="InterPro" id="IPR001041">
    <property type="entry name" value="2Fe-2S_ferredoxin-type"/>
</dbReference>
<dbReference type="PANTHER" id="PTHR23426">
    <property type="entry name" value="FERREDOXIN/ADRENODOXIN"/>
    <property type="match status" value="1"/>
</dbReference>
<dbReference type="GO" id="GO:0009055">
    <property type="term" value="F:electron transfer activity"/>
    <property type="evidence" value="ECO:0007669"/>
    <property type="project" value="TreeGrafter"/>
</dbReference>
<dbReference type="PROSITE" id="PS51085">
    <property type="entry name" value="2FE2S_FER_2"/>
    <property type="match status" value="1"/>
</dbReference>
<keyword evidence="2" id="KW-0001">2Fe-2S</keyword>
<sequence>MGRITFIEHSGTEHVVDIEVGQSLMQAAVENGIPGIDADCGGACACGTCHVIVDKDWVQATGGINADEQGMLGLTPEITDTSRLSCQVTLSESLDGLIVRLPEFQM</sequence>
<evidence type="ECO:0000313" key="9">
    <source>
        <dbReference type="Proteomes" id="UP000238385"/>
    </source>
</evidence>
<dbReference type="InterPro" id="IPR001055">
    <property type="entry name" value="Adrenodoxin-like"/>
</dbReference>
<comment type="similarity">
    <text evidence="1">Belongs to the adrenodoxin/putidaredoxin family.</text>
</comment>
<protein>
    <submittedName>
        <fullName evidence="8">2Fe-2S ferredoxin</fullName>
    </submittedName>
</protein>
<evidence type="ECO:0000256" key="5">
    <source>
        <dbReference type="ARBA" id="ARBA00023014"/>
    </source>
</evidence>
<name>A0A2T1KJM4_9GAMM</name>
<keyword evidence="4" id="KW-0408">Iron</keyword>
<dbReference type="Pfam" id="PF00111">
    <property type="entry name" value="Fer2"/>
    <property type="match status" value="1"/>
</dbReference>
<feature type="domain" description="2Fe-2S ferredoxin-type" evidence="7">
    <location>
        <begin position="2"/>
        <end position="105"/>
    </location>
</feature>
<dbReference type="OrthoDB" id="9799640at2"/>
<keyword evidence="3" id="KW-0479">Metal-binding</keyword>
<dbReference type="RefSeq" id="WP_106670062.1">
    <property type="nucleotide sequence ID" value="NZ_BMFE01000001.1"/>
</dbReference>
<keyword evidence="5" id="KW-0411">Iron-sulfur</keyword>
<comment type="caution">
    <text evidence="8">The sequence shown here is derived from an EMBL/GenBank/DDBJ whole genome shotgun (WGS) entry which is preliminary data.</text>
</comment>
<evidence type="ECO:0000259" key="7">
    <source>
        <dbReference type="PROSITE" id="PS51085"/>
    </source>
</evidence>
<organism evidence="8 9">
    <name type="scientific">Marinobacter halophilus</name>
    <dbReference type="NCBI Taxonomy" id="1323740"/>
    <lineage>
        <taxon>Bacteria</taxon>
        <taxon>Pseudomonadati</taxon>
        <taxon>Pseudomonadota</taxon>
        <taxon>Gammaproteobacteria</taxon>
        <taxon>Pseudomonadales</taxon>
        <taxon>Marinobacteraceae</taxon>
        <taxon>Marinobacter</taxon>
    </lineage>
</organism>
<proteinExistence type="inferred from homology"/>
<dbReference type="AlphaFoldDB" id="A0A2T1KJM4"/>